<keyword evidence="6" id="KW-0479">Metal-binding</keyword>
<sequence>MFACAAVLVAAVWLFTLLFRTHRSPNFPPGPRPIPIFGNLLELDLENPLADLRRLSKQYGNVYSVFIGSKPVVVLNGFQAIKEALVNKGNDFSGRAQDLMVNRAPGVILADYSSAWREQRRFGLMTLRNYGLGKDSMEQRILGEVNTLMKLMEQSLGQTLRPQLIFHCASSNIISQILFAQQHNYEHEFMKFFVTLFHETSKIINGRWGMLYDSFPFIRFLPLPFRRAFTLFQVIRDDSKKTRVRGKPRHLIDCYLDELDKRGDDGSSFSEENLLSLLLDFHFAGTDTTANTLLTAFLYLMNYPQVQERCQKEIDEVLDGKDQVRFEDRHEMHYTQAVLHEVQRVADTVPLHETFFQCKHFCLFLYFQSLFINTEQHIEHYCVCLLFVLQGTLIIPNLSSTLTEEGFGKTPPLQPHNFLNDEGQFVKPENFIPFSNLARMELFLIVVTLLRRFSFIWPEDGGTPDFTLFMGQPRPQTYGMKVQLRPTP</sequence>
<keyword evidence="8" id="KW-0492">Microsome</keyword>
<reference evidence="14" key="3">
    <citation type="submission" date="2025-09" db="UniProtKB">
        <authorList>
            <consortium name="Ensembl"/>
        </authorList>
    </citation>
    <scope>IDENTIFICATION</scope>
</reference>
<evidence type="ECO:0000256" key="10">
    <source>
        <dbReference type="ARBA" id="ARBA00023004"/>
    </source>
</evidence>
<feature type="chain" id="PRO_5025553168" description="Cytochrome P450, family 2, subfamily X, polypeptide 9" evidence="13">
    <location>
        <begin position="24"/>
        <end position="488"/>
    </location>
</feature>
<dbReference type="GO" id="GO:0005789">
    <property type="term" value="C:endoplasmic reticulum membrane"/>
    <property type="evidence" value="ECO:0007669"/>
    <property type="project" value="UniProtKB-SubCell"/>
</dbReference>
<evidence type="ECO:0000256" key="3">
    <source>
        <dbReference type="ARBA" id="ARBA00004406"/>
    </source>
</evidence>
<dbReference type="Pfam" id="PF00067">
    <property type="entry name" value="p450"/>
    <property type="match status" value="2"/>
</dbReference>
<comment type="subcellular location">
    <subcellularLocation>
        <location evidence="3">Endoplasmic reticulum membrane</location>
        <topology evidence="3">Peripheral membrane protein</topology>
    </subcellularLocation>
    <subcellularLocation>
        <location evidence="2">Microsome membrane</location>
        <topology evidence="2">Peripheral membrane protein</topology>
    </subcellularLocation>
</comment>
<dbReference type="InterPro" id="IPR002401">
    <property type="entry name" value="Cyt_P450_E_grp-I"/>
</dbReference>
<dbReference type="Ensembl" id="ENSSORT00005001408.1">
    <property type="protein sequence ID" value="ENSSORP00005001368.1"/>
    <property type="gene ID" value="ENSSORG00005000604.1"/>
</dbReference>
<dbReference type="GO" id="GO:0020037">
    <property type="term" value="F:heme binding"/>
    <property type="evidence" value="ECO:0007669"/>
    <property type="project" value="InterPro"/>
</dbReference>
<dbReference type="PRINTS" id="PR00463">
    <property type="entry name" value="EP450I"/>
</dbReference>
<feature type="signal peptide" evidence="13">
    <location>
        <begin position="1"/>
        <end position="23"/>
    </location>
</feature>
<dbReference type="PANTHER" id="PTHR24300:SF327">
    <property type="entry name" value="CYTOCHROME P450 2F2-RELATED"/>
    <property type="match status" value="1"/>
</dbReference>
<dbReference type="AlphaFoldDB" id="A0A672Y5G7"/>
<reference evidence="14" key="2">
    <citation type="submission" date="2025-08" db="UniProtKB">
        <authorList>
            <consortium name="Ensembl"/>
        </authorList>
    </citation>
    <scope>IDENTIFICATION</scope>
</reference>
<keyword evidence="9" id="KW-0560">Oxidoreductase</keyword>
<evidence type="ECO:0000313" key="15">
    <source>
        <dbReference type="Proteomes" id="UP000472271"/>
    </source>
</evidence>
<accession>A0A672Y5G7</accession>
<protein>
    <recommendedName>
        <fullName evidence="16">Cytochrome P450, family 2, subfamily X, polypeptide 9</fullName>
    </recommendedName>
</protein>
<proteinExistence type="inferred from homology"/>
<keyword evidence="5" id="KW-0349">Heme</keyword>
<keyword evidence="13" id="KW-0732">Signal</keyword>
<evidence type="ECO:0008006" key="16">
    <source>
        <dbReference type="Google" id="ProtNLM"/>
    </source>
</evidence>
<evidence type="ECO:0000256" key="13">
    <source>
        <dbReference type="SAM" id="SignalP"/>
    </source>
</evidence>
<keyword evidence="12" id="KW-0472">Membrane</keyword>
<comment type="cofactor">
    <cofactor evidence="1">
        <name>heme</name>
        <dbReference type="ChEBI" id="CHEBI:30413"/>
    </cofactor>
</comment>
<evidence type="ECO:0000256" key="2">
    <source>
        <dbReference type="ARBA" id="ARBA00004174"/>
    </source>
</evidence>
<dbReference type="InterPro" id="IPR001128">
    <property type="entry name" value="Cyt_P450"/>
</dbReference>
<dbReference type="InParanoid" id="A0A672Y5G7"/>
<dbReference type="GO" id="GO:0006082">
    <property type="term" value="P:organic acid metabolic process"/>
    <property type="evidence" value="ECO:0007669"/>
    <property type="project" value="TreeGrafter"/>
</dbReference>
<evidence type="ECO:0000256" key="7">
    <source>
        <dbReference type="ARBA" id="ARBA00022824"/>
    </source>
</evidence>
<evidence type="ECO:0000256" key="6">
    <source>
        <dbReference type="ARBA" id="ARBA00022723"/>
    </source>
</evidence>
<evidence type="ECO:0000256" key="9">
    <source>
        <dbReference type="ARBA" id="ARBA00023002"/>
    </source>
</evidence>
<dbReference type="FunFam" id="1.10.630.10:FF:000238">
    <property type="entry name" value="Cytochrome P450 2A6"/>
    <property type="match status" value="1"/>
</dbReference>
<evidence type="ECO:0000256" key="11">
    <source>
        <dbReference type="ARBA" id="ARBA00023033"/>
    </source>
</evidence>
<reference evidence="14" key="1">
    <citation type="submission" date="2019-06" db="EMBL/GenBank/DDBJ databases">
        <authorList>
            <consortium name="Wellcome Sanger Institute Data Sharing"/>
        </authorList>
    </citation>
    <scope>NUCLEOTIDE SEQUENCE [LARGE SCALE GENOMIC DNA]</scope>
</reference>
<evidence type="ECO:0000313" key="14">
    <source>
        <dbReference type="Ensembl" id="ENSSORP00005001368.1"/>
    </source>
</evidence>
<keyword evidence="7" id="KW-0256">Endoplasmic reticulum</keyword>
<evidence type="ECO:0000256" key="8">
    <source>
        <dbReference type="ARBA" id="ARBA00022848"/>
    </source>
</evidence>
<dbReference type="GO" id="GO:0005506">
    <property type="term" value="F:iron ion binding"/>
    <property type="evidence" value="ECO:0007669"/>
    <property type="project" value="InterPro"/>
</dbReference>
<dbReference type="SUPFAM" id="SSF48264">
    <property type="entry name" value="Cytochrome P450"/>
    <property type="match status" value="1"/>
</dbReference>
<name>A0A672Y5G7_9TELE</name>
<evidence type="ECO:0000256" key="12">
    <source>
        <dbReference type="ARBA" id="ARBA00023136"/>
    </source>
</evidence>
<keyword evidence="15" id="KW-1185">Reference proteome</keyword>
<dbReference type="InterPro" id="IPR036396">
    <property type="entry name" value="Cyt_P450_sf"/>
</dbReference>
<comment type="similarity">
    <text evidence="4">Belongs to the cytochrome P450 family.</text>
</comment>
<dbReference type="Proteomes" id="UP000472271">
    <property type="component" value="Chromosome 6"/>
</dbReference>
<evidence type="ECO:0000256" key="1">
    <source>
        <dbReference type="ARBA" id="ARBA00001971"/>
    </source>
</evidence>
<dbReference type="GO" id="GO:0016712">
    <property type="term" value="F:oxidoreductase activity, acting on paired donors, with incorporation or reduction of molecular oxygen, reduced flavin or flavoprotein as one donor, and incorporation of one atom of oxygen"/>
    <property type="evidence" value="ECO:0007669"/>
    <property type="project" value="TreeGrafter"/>
</dbReference>
<organism evidence="14 15">
    <name type="scientific">Sphaeramia orbicularis</name>
    <name type="common">orbiculate cardinalfish</name>
    <dbReference type="NCBI Taxonomy" id="375764"/>
    <lineage>
        <taxon>Eukaryota</taxon>
        <taxon>Metazoa</taxon>
        <taxon>Chordata</taxon>
        <taxon>Craniata</taxon>
        <taxon>Vertebrata</taxon>
        <taxon>Euteleostomi</taxon>
        <taxon>Actinopterygii</taxon>
        <taxon>Neopterygii</taxon>
        <taxon>Teleostei</taxon>
        <taxon>Neoteleostei</taxon>
        <taxon>Acanthomorphata</taxon>
        <taxon>Gobiaria</taxon>
        <taxon>Kurtiformes</taxon>
        <taxon>Apogonoidei</taxon>
        <taxon>Apogonidae</taxon>
        <taxon>Apogoninae</taxon>
        <taxon>Sphaeramia</taxon>
    </lineage>
</organism>
<evidence type="ECO:0000256" key="4">
    <source>
        <dbReference type="ARBA" id="ARBA00010617"/>
    </source>
</evidence>
<evidence type="ECO:0000256" key="5">
    <source>
        <dbReference type="ARBA" id="ARBA00022617"/>
    </source>
</evidence>
<keyword evidence="10" id="KW-0408">Iron</keyword>
<dbReference type="GO" id="GO:0006805">
    <property type="term" value="P:xenobiotic metabolic process"/>
    <property type="evidence" value="ECO:0007669"/>
    <property type="project" value="TreeGrafter"/>
</dbReference>
<dbReference type="PANTHER" id="PTHR24300">
    <property type="entry name" value="CYTOCHROME P450 508A4-RELATED"/>
    <property type="match status" value="1"/>
</dbReference>
<dbReference type="Gene3D" id="1.10.630.10">
    <property type="entry name" value="Cytochrome P450"/>
    <property type="match status" value="1"/>
</dbReference>
<dbReference type="InterPro" id="IPR050182">
    <property type="entry name" value="Cytochrome_P450_fam2"/>
</dbReference>
<keyword evidence="11" id="KW-0503">Monooxygenase</keyword>